<dbReference type="EMBL" id="QUTF01025702">
    <property type="protein sequence ID" value="RHY83144.1"/>
    <property type="molecule type" value="Genomic_DNA"/>
</dbReference>
<dbReference type="InterPro" id="IPR000582">
    <property type="entry name" value="Acyl-CoA-binding_protein"/>
</dbReference>
<keyword evidence="2" id="KW-0446">Lipid-binding</keyword>
<evidence type="ECO:0000256" key="2">
    <source>
        <dbReference type="ARBA" id="ARBA00023121"/>
    </source>
</evidence>
<comment type="similarity">
    <text evidence="1">Belongs to the ACBP family.</text>
</comment>
<gene>
    <name evidence="4" type="ORF">DYB26_008212</name>
    <name evidence="6" type="ORF">DYB28_008444</name>
    <name evidence="5" type="ORF">DYB31_004454</name>
</gene>
<dbReference type="PRINTS" id="PR00689">
    <property type="entry name" value="ACOABINDINGP"/>
</dbReference>
<dbReference type="Proteomes" id="UP000266196">
    <property type="component" value="Unassembled WGS sequence"/>
</dbReference>
<dbReference type="EMBL" id="QUTE01010487">
    <property type="protein sequence ID" value="RHZ13528.1"/>
    <property type="molecule type" value="Genomic_DNA"/>
</dbReference>
<dbReference type="Pfam" id="PF00887">
    <property type="entry name" value="ACBP"/>
    <property type="match status" value="1"/>
</dbReference>
<dbReference type="InterPro" id="IPR022408">
    <property type="entry name" value="Acyl-CoA-binding_prot_CS"/>
</dbReference>
<evidence type="ECO:0000259" key="3">
    <source>
        <dbReference type="PROSITE" id="PS51228"/>
    </source>
</evidence>
<evidence type="ECO:0000313" key="7">
    <source>
        <dbReference type="Proteomes" id="UP000266196"/>
    </source>
</evidence>
<dbReference type="PROSITE" id="PS51228">
    <property type="entry name" value="ACB_2"/>
    <property type="match status" value="1"/>
</dbReference>
<dbReference type="Proteomes" id="UP000275652">
    <property type="component" value="Unassembled WGS sequence"/>
</dbReference>
<dbReference type="VEuPathDB" id="FungiDB:H257_08251"/>
<dbReference type="EMBL" id="QUTI01021754">
    <property type="protein sequence ID" value="RLO08382.1"/>
    <property type="molecule type" value="Genomic_DNA"/>
</dbReference>
<evidence type="ECO:0000313" key="8">
    <source>
        <dbReference type="Proteomes" id="UP000275652"/>
    </source>
</evidence>
<feature type="domain" description="ACB" evidence="3">
    <location>
        <begin position="1"/>
        <end position="103"/>
    </location>
</feature>
<dbReference type="GO" id="GO:0006631">
    <property type="term" value="P:fatty acid metabolic process"/>
    <property type="evidence" value="ECO:0007669"/>
    <property type="project" value="TreeGrafter"/>
</dbReference>
<dbReference type="GO" id="GO:0000062">
    <property type="term" value="F:fatty-acyl-CoA binding"/>
    <property type="evidence" value="ECO:0007669"/>
    <property type="project" value="InterPro"/>
</dbReference>
<evidence type="ECO:0000313" key="6">
    <source>
        <dbReference type="EMBL" id="RLO08382.1"/>
    </source>
</evidence>
<dbReference type="AlphaFoldDB" id="A0A397F8Y2"/>
<dbReference type="Proteomes" id="UP000286510">
    <property type="component" value="Unassembled WGS sequence"/>
</dbReference>
<proteinExistence type="inferred from homology"/>
<sequence length="105" mass="11647">MSENWNRRVNNMAYSKDEFEAVVASHLSGWTPATTPSNADKLKLYALFKQATNGDNTTSRPGVFDVAGRAKWDAWAAKKGSTKQSAQDAYVAELTQQKTVYKSKL</sequence>
<name>A0A397F8Y2_APHAT</name>
<dbReference type="PROSITE" id="PS00880">
    <property type="entry name" value="ACB_1"/>
    <property type="match status" value="1"/>
</dbReference>
<dbReference type="PANTHER" id="PTHR23310:SF62">
    <property type="entry name" value="ACYL-COA BINDING PROTEIN 1, ISOFORM A"/>
    <property type="match status" value="1"/>
</dbReference>
<dbReference type="Gene3D" id="1.20.80.10">
    <property type="match status" value="1"/>
</dbReference>
<evidence type="ECO:0000256" key="1">
    <source>
        <dbReference type="ARBA" id="ARBA00005567"/>
    </source>
</evidence>
<reference evidence="6 8" key="1">
    <citation type="journal article" date="2018" name="J. Invertebr. Pathol.">
        <title>New genotyping method for the causative agent of crayfish plague (Aphanomyces astaci) based on whole genome data.</title>
        <authorList>
            <person name="Minardi D."/>
            <person name="Studholme D.J."/>
            <person name="van der Giezen M."/>
            <person name="Pretto T."/>
            <person name="Oidtmann B."/>
        </authorList>
    </citation>
    <scope>NUCLEOTIDE SEQUENCE [LARGE SCALE GENOMIC DNA]</scope>
    <source>
        <strain evidence="6 8">KB13</strain>
    </source>
</reference>
<comment type="caution">
    <text evidence="5">The sequence shown here is derived from an EMBL/GenBank/DDBJ whole genome shotgun (WGS) entry which is preliminary data.</text>
</comment>
<reference evidence="7 9" key="2">
    <citation type="submission" date="2018-08" db="EMBL/GenBank/DDBJ databases">
        <title>Aphanomyces genome sequencing and annotation.</title>
        <authorList>
            <person name="Minardi D."/>
            <person name="Oidtmann B."/>
            <person name="Van Der Giezen M."/>
            <person name="Studholme D.J."/>
        </authorList>
    </citation>
    <scope>NUCLEOTIDE SEQUENCE [LARGE SCALE GENOMIC DNA]</scope>
    <source>
        <strain evidence="5 7">197901</strain>
        <strain evidence="4 9">FDL457</strain>
    </source>
</reference>
<dbReference type="PANTHER" id="PTHR23310">
    <property type="entry name" value="ACYL-COA-BINDING PROTEIN, ACBP"/>
    <property type="match status" value="1"/>
</dbReference>
<dbReference type="SUPFAM" id="SSF47027">
    <property type="entry name" value="Acyl-CoA binding protein"/>
    <property type="match status" value="1"/>
</dbReference>
<accession>A0A397F8Y2</accession>
<dbReference type="InterPro" id="IPR014352">
    <property type="entry name" value="FERM/acyl-CoA-bd_prot_sf"/>
</dbReference>
<evidence type="ECO:0000313" key="9">
    <source>
        <dbReference type="Proteomes" id="UP000286510"/>
    </source>
</evidence>
<evidence type="ECO:0000313" key="4">
    <source>
        <dbReference type="EMBL" id="RHY83144.1"/>
    </source>
</evidence>
<dbReference type="InterPro" id="IPR035984">
    <property type="entry name" value="Acyl-CoA-binding_sf"/>
</dbReference>
<evidence type="ECO:0000313" key="5">
    <source>
        <dbReference type="EMBL" id="RHZ13528.1"/>
    </source>
</evidence>
<organism evidence="5 7">
    <name type="scientific">Aphanomyces astaci</name>
    <name type="common">Crayfish plague agent</name>
    <dbReference type="NCBI Taxonomy" id="112090"/>
    <lineage>
        <taxon>Eukaryota</taxon>
        <taxon>Sar</taxon>
        <taxon>Stramenopiles</taxon>
        <taxon>Oomycota</taxon>
        <taxon>Saprolegniomycetes</taxon>
        <taxon>Saprolegniales</taxon>
        <taxon>Verrucalvaceae</taxon>
        <taxon>Aphanomyces</taxon>
    </lineage>
</organism>
<protein>
    <recommendedName>
        <fullName evidence="3">ACB domain-containing protein</fullName>
    </recommendedName>
</protein>